<evidence type="ECO:0000256" key="5">
    <source>
        <dbReference type="HAMAP-Rule" id="MF_03190"/>
    </source>
</evidence>
<dbReference type="EC" id="2.1.1.-" evidence="5"/>
<dbReference type="PANTHER" id="PTHR43464">
    <property type="entry name" value="METHYLTRANSFERASE"/>
    <property type="match status" value="1"/>
</dbReference>
<comment type="catalytic activity">
    <reaction evidence="5">
        <text>a 3,4-dihydroxy-5-(all-trans-polyprenyl)benzoate + S-adenosyl-L-methionine = a 4-hydroxy-3-methoxy-5-(all-trans-polyprenyl)benzoate + S-adenosyl-L-homocysteine + H(+)</text>
        <dbReference type="Rhea" id="RHEA:44452"/>
        <dbReference type="Rhea" id="RHEA-COMP:10930"/>
        <dbReference type="Rhea" id="RHEA-COMP:10931"/>
        <dbReference type="ChEBI" id="CHEBI:15378"/>
        <dbReference type="ChEBI" id="CHEBI:57856"/>
        <dbReference type="ChEBI" id="CHEBI:59789"/>
        <dbReference type="ChEBI" id="CHEBI:64694"/>
        <dbReference type="ChEBI" id="CHEBI:84443"/>
        <dbReference type="EC" id="2.1.1.114"/>
    </reaction>
</comment>
<keyword evidence="8" id="KW-1185">Reference proteome</keyword>
<dbReference type="SUPFAM" id="SSF53335">
    <property type="entry name" value="S-adenosyl-L-methionine-dependent methyltransferases"/>
    <property type="match status" value="1"/>
</dbReference>
<dbReference type="PANTHER" id="PTHR43464:SF19">
    <property type="entry name" value="UBIQUINONE BIOSYNTHESIS O-METHYLTRANSFERASE, MITOCHONDRIAL"/>
    <property type="match status" value="1"/>
</dbReference>
<keyword evidence="5" id="KW-0460">Magnesium</keyword>
<comment type="catalytic activity">
    <reaction evidence="5">
        <text>a 3-demethylubiquinone + S-adenosyl-L-methionine = a ubiquinone + S-adenosyl-L-homocysteine</text>
        <dbReference type="Rhea" id="RHEA:81215"/>
        <dbReference type="Rhea" id="RHEA-COMP:9565"/>
        <dbReference type="Rhea" id="RHEA-COMP:19654"/>
        <dbReference type="ChEBI" id="CHEBI:16389"/>
        <dbReference type="ChEBI" id="CHEBI:57856"/>
        <dbReference type="ChEBI" id="CHEBI:59789"/>
        <dbReference type="ChEBI" id="CHEBI:231825"/>
    </reaction>
</comment>
<keyword evidence="1 5" id="KW-0489">Methyltransferase</keyword>
<dbReference type="Gene3D" id="3.40.50.150">
    <property type="entry name" value="Vaccinia Virus protein VP39"/>
    <property type="match status" value="1"/>
</dbReference>
<comment type="subunit">
    <text evidence="5">Component of a multi-subunit COQ enzyme complex, composed of at least COQ3, COQ4, COQ5, COQ6, COQ7 and COQ9.</text>
</comment>
<dbReference type="Pfam" id="PF13489">
    <property type="entry name" value="Methyltransf_23"/>
    <property type="match status" value="1"/>
</dbReference>
<dbReference type="EC" id="2.1.1.64" evidence="5"/>
<comment type="caution">
    <text evidence="7">The sequence shown here is derived from an EMBL/GenBank/DDBJ whole genome shotgun (WGS) entry which is preliminary data.</text>
</comment>
<feature type="binding site" evidence="5">
    <location>
        <position position="238"/>
    </location>
    <ligand>
        <name>S-adenosyl-L-methionine</name>
        <dbReference type="ChEBI" id="CHEBI:59789"/>
    </ligand>
</feature>
<feature type="binding site" evidence="5">
    <location>
        <position position="243"/>
    </location>
    <ligand>
        <name>Mg(2+)</name>
        <dbReference type="ChEBI" id="CHEBI:18420"/>
    </ligand>
</feature>
<dbReference type="GO" id="GO:0032259">
    <property type="term" value="P:methylation"/>
    <property type="evidence" value="ECO:0007669"/>
    <property type="project" value="UniProtKB-KW"/>
</dbReference>
<feature type="binding site" evidence="5">
    <location>
        <position position="239"/>
    </location>
    <ligand>
        <name>Mg(2+)</name>
        <dbReference type="ChEBI" id="CHEBI:18420"/>
    </ligand>
</feature>
<dbReference type="EMBL" id="CAWUHB010000027">
    <property type="protein sequence ID" value="CAK7223318.1"/>
    <property type="molecule type" value="Genomic_DNA"/>
</dbReference>
<evidence type="ECO:0000256" key="3">
    <source>
        <dbReference type="ARBA" id="ARBA00022688"/>
    </source>
</evidence>
<comment type="similarity">
    <text evidence="5">Belongs to the class I-like SAM-binding methyltransferase superfamily. UbiG/COQ3 family.</text>
</comment>
<dbReference type="CDD" id="cd02440">
    <property type="entry name" value="AdoMet_MTases"/>
    <property type="match status" value="1"/>
</dbReference>
<accession>A0ABP0BUH2</accession>
<sequence>MAPMMRQAYRLRPNTQRCSIAASSIRISNTQRPASRAPISSSSFSSSNATAPQASLPRHHSTTASPSSASASTSSASSSPSSSVSPEELAHFNALASSWWDPYGPSRLLHQMNPLRHDFIRECIRDGAPPSNAPSQSIQDLLPRTYLDIGCGGGIFAESAARLPTTTSVTAIDPSAEVLAVARAHARHDPVVLERLQYRPASIEDLAREAASSSSSGADGKAQKEKKEALLYDMVTIFEVIEHVATDPAAFVDQCGRLLRPGGWLVMSTMARTWTSWLTTVVAAEDVLGIVPRGTHDWNKYINADELEAFFAPGAPASRTAVWQNARFQGVAYVPGLGWKVVPGGEKLGNYFFAVQKADVSRQGTQEVCQPGVSCNV</sequence>
<comment type="cofactor">
    <cofactor evidence="5">
        <name>Mg(2+)</name>
        <dbReference type="ChEBI" id="CHEBI:18420"/>
    </cofactor>
</comment>
<feature type="compositionally biased region" description="Low complexity" evidence="6">
    <location>
        <begin position="62"/>
        <end position="85"/>
    </location>
</feature>
<evidence type="ECO:0000256" key="4">
    <source>
        <dbReference type="ARBA" id="ARBA00022691"/>
    </source>
</evidence>
<reference evidence="7 8" key="1">
    <citation type="submission" date="2024-01" db="EMBL/GenBank/DDBJ databases">
        <authorList>
            <person name="Allen C."/>
            <person name="Tagirdzhanova G."/>
        </authorList>
    </citation>
    <scope>NUCLEOTIDE SEQUENCE [LARGE SCALE GENOMIC DNA]</scope>
</reference>
<dbReference type="InterPro" id="IPR029063">
    <property type="entry name" value="SAM-dependent_MTases_sf"/>
</dbReference>
<feature type="region of interest" description="Disordered" evidence="6">
    <location>
        <begin position="23"/>
        <end position="85"/>
    </location>
</feature>
<proteinExistence type="inferred from homology"/>
<feature type="binding site" evidence="5">
    <location>
        <position position="150"/>
    </location>
    <ligand>
        <name>S-adenosyl-L-methionine</name>
        <dbReference type="ChEBI" id="CHEBI:59789"/>
    </ligand>
</feature>
<feature type="binding site" evidence="5">
    <location>
        <position position="116"/>
    </location>
    <ligand>
        <name>S-adenosyl-L-methionine</name>
        <dbReference type="ChEBI" id="CHEBI:59789"/>
    </ligand>
</feature>
<keyword evidence="2 5" id="KW-0808">Transferase</keyword>
<name>A0ABP0BUH2_9PEZI</name>
<keyword evidence="5" id="KW-0472">Membrane</keyword>
<protein>
    <recommendedName>
        <fullName evidence="5">Ubiquinone biosynthesis O-methyltransferase, mitochondrial</fullName>
    </recommendedName>
    <alternativeName>
        <fullName evidence="5">3-demethylubiquinol 3-O-methyltransferase</fullName>
        <ecNumber evidence="5">2.1.1.64</ecNumber>
    </alternativeName>
    <alternativeName>
        <fullName evidence="5">3-demethylubiquinone 3-O-methyltransferase</fullName>
        <ecNumber evidence="5">2.1.1.-</ecNumber>
    </alternativeName>
    <alternativeName>
        <fullName evidence="5">Polyprenyldihydroxybenzoate methyltransferase</fullName>
        <ecNumber evidence="5">2.1.1.114</ecNumber>
    </alternativeName>
</protein>
<comment type="catalytic activity">
    <reaction evidence="5">
        <text>a 3-demethylubiquinol + S-adenosyl-L-methionine = a ubiquinol + S-adenosyl-L-homocysteine + H(+)</text>
        <dbReference type="Rhea" id="RHEA:44380"/>
        <dbReference type="Rhea" id="RHEA-COMP:9566"/>
        <dbReference type="Rhea" id="RHEA-COMP:10914"/>
        <dbReference type="ChEBI" id="CHEBI:15378"/>
        <dbReference type="ChEBI" id="CHEBI:17976"/>
        <dbReference type="ChEBI" id="CHEBI:57856"/>
        <dbReference type="ChEBI" id="CHEBI:59789"/>
        <dbReference type="ChEBI" id="CHEBI:84422"/>
        <dbReference type="EC" id="2.1.1.64"/>
    </reaction>
</comment>
<dbReference type="GO" id="GO:0008168">
    <property type="term" value="F:methyltransferase activity"/>
    <property type="evidence" value="ECO:0007669"/>
    <property type="project" value="UniProtKB-KW"/>
</dbReference>
<evidence type="ECO:0000256" key="6">
    <source>
        <dbReference type="SAM" id="MobiDB-lite"/>
    </source>
</evidence>
<keyword evidence="5" id="KW-0999">Mitochondrion inner membrane</keyword>
<keyword evidence="5" id="KW-0479">Metal-binding</keyword>
<evidence type="ECO:0000313" key="8">
    <source>
        <dbReference type="Proteomes" id="UP001642405"/>
    </source>
</evidence>
<comment type="pathway">
    <text evidence="5">Cofactor biosynthesis; ubiquinone biosynthesis.</text>
</comment>
<organism evidence="7 8">
    <name type="scientific">Sporothrix curviconia</name>
    <dbReference type="NCBI Taxonomy" id="1260050"/>
    <lineage>
        <taxon>Eukaryota</taxon>
        <taxon>Fungi</taxon>
        <taxon>Dikarya</taxon>
        <taxon>Ascomycota</taxon>
        <taxon>Pezizomycotina</taxon>
        <taxon>Sordariomycetes</taxon>
        <taxon>Sordariomycetidae</taxon>
        <taxon>Ophiostomatales</taxon>
        <taxon>Ophiostomataceae</taxon>
        <taxon>Sporothrix</taxon>
    </lineage>
</organism>
<feature type="binding site" evidence="5">
    <location>
        <position position="242"/>
    </location>
    <ligand>
        <name>Mg(2+)</name>
        <dbReference type="ChEBI" id="CHEBI:18420"/>
    </ligand>
</feature>
<dbReference type="Proteomes" id="UP001642405">
    <property type="component" value="Unassembled WGS sequence"/>
</dbReference>
<gene>
    <name evidence="5 7" type="primary">COQ3</name>
    <name evidence="7" type="ORF">SCUCBS95973_005136</name>
</gene>
<feature type="binding site" evidence="5">
    <location>
        <position position="173"/>
    </location>
    <ligand>
        <name>S-adenosyl-L-methionine</name>
        <dbReference type="ChEBI" id="CHEBI:59789"/>
    </ligand>
</feature>
<keyword evidence="5" id="KW-0496">Mitochondrion</keyword>
<dbReference type="InterPro" id="IPR010233">
    <property type="entry name" value="UbiG_MeTrfase"/>
</dbReference>
<keyword evidence="3 5" id="KW-0831">Ubiquinone biosynthesis</keyword>
<dbReference type="HAMAP" id="MF_00472">
    <property type="entry name" value="UbiG"/>
    <property type="match status" value="1"/>
</dbReference>
<evidence type="ECO:0000313" key="7">
    <source>
        <dbReference type="EMBL" id="CAK7223318.1"/>
    </source>
</evidence>
<keyword evidence="4 5" id="KW-0949">S-adenosyl-L-methionine</keyword>
<comment type="function">
    <text evidence="5">O-methyltransferase required for two non-consecutive steps during ubiquinone biosynthesis. Catalyzes the 2 O-methylation of 3,4-dihydroxy-5-(all-trans-polyprenyl)benzoic acid into 4-hydroxy-3-methoxy-5-(all-trans-polyprenyl)benzoic acid. Also catalyzes the last step of ubiquinone biosynthesis by mediating methylation of 3-demethylubiquinone into ubiquinone. Also able to mediate the methylation of 3-demethylubiquinol into ubiquinol.</text>
</comment>
<dbReference type="EC" id="2.1.1.114" evidence="5"/>
<evidence type="ECO:0000256" key="1">
    <source>
        <dbReference type="ARBA" id="ARBA00022603"/>
    </source>
</evidence>
<evidence type="ECO:0000256" key="2">
    <source>
        <dbReference type="ARBA" id="ARBA00022679"/>
    </source>
</evidence>
<comment type="subcellular location">
    <subcellularLocation>
        <location evidence="5">Mitochondrion inner membrane</location>
        <topology evidence="5">Peripheral membrane protein</topology>
        <orientation evidence="5">Matrix side</orientation>
    </subcellularLocation>
</comment>